<reference evidence="2" key="1">
    <citation type="submission" date="2023-04" db="EMBL/GenBank/DDBJ databases">
        <title>Phytophthora lilii NBRC 32176.</title>
        <authorList>
            <person name="Ichikawa N."/>
            <person name="Sato H."/>
            <person name="Tonouchi N."/>
        </authorList>
    </citation>
    <scope>NUCLEOTIDE SEQUENCE</scope>
    <source>
        <strain evidence="2">NBRC 32176</strain>
    </source>
</reference>
<dbReference type="EMBL" id="BSXW01000547">
    <property type="protein sequence ID" value="GMF25283.1"/>
    <property type="molecule type" value="Genomic_DNA"/>
</dbReference>
<name>A0A9W6U4Y9_9STRA</name>
<evidence type="ECO:0000313" key="3">
    <source>
        <dbReference type="Proteomes" id="UP001165083"/>
    </source>
</evidence>
<accession>A0A9W6U4Y9</accession>
<feature type="compositionally biased region" description="Polar residues" evidence="1">
    <location>
        <begin position="39"/>
        <end position="62"/>
    </location>
</feature>
<sequence>MGNVSGCCKDDASVAKTADTHQAPPRPAVAVSAAHASRGPTTNQTATKQARPNQTFSAQPRQTGNGGSTSYNGGSTTYASTASSDYTPYMSYGGHHYGGGGYDGGIGGGSDAGGGGGCDGGGGGGGCDGGGGGCS</sequence>
<dbReference type="Proteomes" id="UP001165083">
    <property type="component" value="Unassembled WGS sequence"/>
</dbReference>
<feature type="compositionally biased region" description="Low complexity" evidence="1">
    <location>
        <begin position="28"/>
        <end position="38"/>
    </location>
</feature>
<proteinExistence type="predicted"/>
<keyword evidence="3" id="KW-1185">Reference proteome</keyword>
<feature type="region of interest" description="Disordered" evidence="1">
    <location>
        <begin position="100"/>
        <end position="135"/>
    </location>
</feature>
<organism evidence="2 3">
    <name type="scientific">Phytophthora lilii</name>
    <dbReference type="NCBI Taxonomy" id="2077276"/>
    <lineage>
        <taxon>Eukaryota</taxon>
        <taxon>Sar</taxon>
        <taxon>Stramenopiles</taxon>
        <taxon>Oomycota</taxon>
        <taxon>Peronosporomycetes</taxon>
        <taxon>Peronosporales</taxon>
        <taxon>Peronosporaceae</taxon>
        <taxon>Phytophthora</taxon>
    </lineage>
</organism>
<protein>
    <submittedName>
        <fullName evidence="2">Unnamed protein product</fullName>
    </submittedName>
</protein>
<comment type="caution">
    <text evidence="2">The sequence shown here is derived from an EMBL/GenBank/DDBJ whole genome shotgun (WGS) entry which is preliminary data.</text>
</comment>
<feature type="compositionally biased region" description="Low complexity" evidence="1">
    <location>
        <begin position="68"/>
        <end position="78"/>
    </location>
</feature>
<dbReference type="AlphaFoldDB" id="A0A9W6U4Y9"/>
<gene>
    <name evidence="2" type="ORF">Plil01_001041400</name>
</gene>
<evidence type="ECO:0000313" key="2">
    <source>
        <dbReference type="EMBL" id="GMF25283.1"/>
    </source>
</evidence>
<evidence type="ECO:0000256" key="1">
    <source>
        <dbReference type="SAM" id="MobiDB-lite"/>
    </source>
</evidence>
<feature type="region of interest" description="Disordered" evidence="1">
    <location>
        <begin position="15"/>
        <end position="78"/>
    </location>
</feature>